<keyword evidence="1" id="KW-0812">Transmembrane</keyword>
<feature type="transmembrane region" description="Helical" evidence="1">
    <location>
        <begin position="160"/>
        <end position="184"/>
    </location>
</feature>
<keyword evidence="1" id="KW-1133">Transmembrane helix</keyword>
<reference evidence="2" key="1">
    <citation type="submission" date="2022-07" db="EMBL/GenBank/DDBJ databases">
        <title>Description and genome-wide analysis of Profundicola chukchiensis gen. nov., sp. nov., marine bacteria isolated from bottom sediments of the Chukchi Sea.</title>
        <authorList>
            <person name="Romanenko L."/>
            <person name="Otstavnykh N."/>
            <person name="Kurilenko V."/>
            <person name="Eremeev V."/>
            <person name="Velansky P."/>
            <person name="Mikhailov V."/>
            <person name="Isaeva M."/>
        </authorList>
    </citation>
    <scope>NUCLEOTIDE SEQUENCE</scope>
    <source>
        <strain evidence="2">KMM 9713</strain>
    </source>
</reference>
<feature type="transmembrane region" description="Helical" evidence="1">
    <location>
        <begin position="133"/>
        <end position="154"/>
    </location>
</feature>
<protein>
    <recommendedName>
        <fullName evidence="4">DUF4013 domain-containing protein</fullName>
    </recommendedName>
</protein>
<dbReference type="RefSeq" id="WP_304420166.1">
    <property type="nucleotide sequence ID" value="NZ_JANCMU010000001.1"/>
</dbReference>
<name>A0A9X4MX38_9FLAO</name>
<keyword evidence="3" id="KW-1185">Reference proteome</keyword>
<organism evidence="2 3">
    <name type="scientific">Profundicola chukchiensis</name>
    <dbReference type="NCBI Taxonomy" id="2961959"/>
    <lineage>
        <taxon>Bacteria</taxon>
        <taxon>Pseudomonadati</taxon>
        <taxon>Bacteroidota</taxon>
        <taxon>Flavobacteriia</taxon>
        <taxon>Flavobacteriales</taxon>
        <taxon>Weeksellaceae</taxon>
        <taxon>Profundicola</taxon>
    </lineage>
</organism>
<evidence type="ECO:0000313" key="2">
    <source>
        <dbReference type="EMBL" id="MDG4945589.1"/>
    </source>
</evidence>
<feature type="transmembrane region" description="Helical" evidence="1">
    <location>
        <begin position="213"/>
        <end position="237"/>
    </location>
</feature>
<evidence type="ECO:0000256" key="1">
    <source>
        <dbReference type="SAM" id="Phobius"/>
    </source>
</evidence>
<feature type="transmembrane region" description="Helical" evidence="1">
    <location>
        <begin position="31"/>
        <end position="50"/>
    </location>
</feature>
<accession>A0A9X4MX38</accession>
<feature type="transmembrane region" description="Helical" evidence="1">
    <location>
        <begin position="257"/>
        <end position="282"/>
    </location>
</feature>
<dbReference type="AlphaFoldDB" id="A0A9X4MX38"/>
<sequence length="312" mass="35598">MQFYKNRDFGELISATFDFVKLYGRDYFKKYIILNGLIIILLMVVVFIGYGEFFSQMFGGNLGGEQFFFEDYFAENTSVFILVSIITFIVFVLLSMVSYSFPVLYMKRVSETEATEVSLDEMTADLKSVIPKFLIFFLGMLFIIMPIMLIVFGISMALMFILIGFLLMILLVPAVMNIINFAFFHHYHTDEGFFKSISYAMNSTIGSKSFWKYWGSLAIMYILIQVITSIFSFLPMIVLGSADFFQPAGLADESAMLIGIVVISIYAFSIVASLVLTNLVYINTGFMYYDSRKDLHRNIQFSEIDSLGTSEV</sequence>
<keyword evidence="1" id="KW-0472">Membrane</keyword>
<dbReference type="Proteomes" id="UP001152599">
    <property type="component" value="Unassembled WGS sequence"/>
</dbReference>
<dbReference type="EMBL" id="JANCMU010000001">
    <property type="protein sequence ID" value="MDG4945589.1"/>
    <property type="molecule type" value="Genomic_DNA"/>
</dbReference>
<evidence type="ECO:0008006" key="4">
    <source>
        <dbReference type="Google" id="ProtNLM"/>
    </source>
</evidence>
<gene>
    <name evidence="2" type="ORF">NMK71_04115</name>
</gene>
<feature type="transmembrane region" description="Helical" evidence="1">
    <location>
        <begin position="79"/>
        <end position="101"/>
    </location>
</feature>
<comment type="caution">
    <text evidence="2">The sequence shown here is derived from an EMBL/GenBank/DDBJ whole genome shotgun (WGS) entry which is preliminary data.</text>
</comment>
<evidence type="ECO:0000313" key="3">
    <source>
        <dbReference type="Proteomes" id="UP001152599"/>
    </source>
</evidence>
<proteinExistence type="predicted"/>